<dbReference type="Proteomes" id="UP000590442">
    <property type="component" value="Unassembled WGS sequence"/>
</dbReference>
<name>A0A846QV14_9FLAO</name>
<organism evidence="2 3">
    <name type="scientific">Saonia flava</name>
    <dbReference type="NCBI Taxonomy" id="523696"/>
    <lineage>
        <taxon>Bacteria</taxon>
        <taxon>Pseudomonadati</taxon>
        <taxon>Bacteroidota</taxon>
        <taxon>Flavobacteriia</taxon>
        <taxon>Flavobacteriales</taxon>
        <taxon>Flavobacteriaceae</taxon>
        <taxon>Saonia</taxon>
    </lineage>
</organism>
<keyword evidence="3" id="KW-1185">Reference proteome</keyword>
<dbReference type="AlphaFoldDB" id="A0A846QV14"/>
<keyword evidence="1" id="KW-1133">Transmembrane helix</keyword>
<dbReference type="EMBL" id="JAATJJ010000002">
    <property type="protein sequence ID" value="NJB72101.1"/>
    <property type="molecule type" value="Genomic_DNA"/>
</dbReference>
<comment type="caution">
    <text evidence="2">The sequence shown here is derived from an EMBL/GenBank/DDBJ whole genome shotgun (WGS) entry which is preliminary data.</text>
</comment>
<accession>A0A846QV14</accession>
<evidence type="ECO:0000313" key="2">
    <source>
        <dbReference type="EMBL" id="NJB72101.1"/>
    </source>
</evidence>
<gene>
    <name evidence="2" type="ORF">GGR42_002592</name>
</gene>
<evidence type="ECO:0000256" key="1">
    <source>
        <dbReference type="SAM" id="Phobius"/>
    </source>
</evidence>
<feature type="transmembrane region" description="Helical" evidence="1">
    <location>
        <begin position="54"/>
        <end position="77"/>
    </location>
</feature>
<keyword evidence="1" id="KW-0472">Membrane</keyword>
<evidence type="ECO:0000313" key="3">
    <source>
        <dbReference type="Proteomes" id="UP000590442"/>
    </source>
</evidence>
<dbReference type="RefSeq" id="WP_167964781.1">
    <property type="nucleotide sequence ID" value="NZ_JAATJJ010000002.1"/>
</dbReference>
<protein>
    <submittedName>
        <fullName evidence="2">Preprotein translocase subunit Sss1</fullName>
    </submittedName>
</protein>
<keyword evidence="1" id="KW-0812">Transmembrane</keyword>
<feature type="transmembrane region" description="Helical" evidence="1">
    <location>
        <begin position="12"/>
        <end position="34"/>
    </location>
</feature>
<proteinExistence type="predicted"/>
<sequence>MLHNKFWQGFFALAPFISLFFILIGYFFFMYSIFNNLPELEEGSHPPMEFWRGFGIFFIMIFAMIFLSLGSLIFYIVHAVQNPNLKENNMVLVWVLLFIFVGGIGQLIYWIVEIINKRKETSFSD</sequence>
<feature type="transmembrane region" description="Helical" evidence="1">
    <location>
        <begin position="89"/>
        <end position="112"/>
    </location>
</feature>
<reference evidence="2 3" key="1">
    <citation type="submission" date="2020-03" db="EMBL/GenBank/DDBJ databases">
        <title>Genomic Encyclopedia of Type Strains, Phase IV (KMG-IV): sequencing the most valuable type-strain genomes for metagenomic binning, comparative biology and taxonomic classification.</title>
        <authorList>
            <person name="Goeker M."/>
        </authorList>
    </citation>
    <scope>NUCLEOTIDE SEQUENCE [LARGE SCALE GENOMIC DNA]</scope>
    <source>
        <strain evidence="2 3">DSM 29762</strain>
    </source>
</reference>